<dbReference type="EMBL" id="BAAAHK010000022">
    <property type="protein sequence ID" value="GAA0961360.1"/>
    <property type="molecule type" value="Genomic_DNA"/>
</dbReference>
<evidence type="ECO:0000313" key="1">
    <source>
        <dbReference type="EMBL" id="GAA0961360.1"/>
    </source>
</evidence>
<proteinExistence type="predicted"/>
<dbReference type="RefSeq" id="WP_343982713.1">
    <property type="nucleotide sequence ID" value="NZ_BAAAHK010000022.1"/>
</dbReference>
<organism evidence="1 2">
    <name type="scientific">Kribbella koreensis</name>
    <dbReference type="NCBI Taxonomy" id="57909"/>
    <lineage>
        <taxon>Bacteria</taxon>
        <taxon>Bacillati</taxon>
        <taxon>Actinomycetota</taxon>
        <taxon>Actinomycetes</taxon>
        <taxon>Propionibacteriales</taxon>
        <taxon>Kribbellaceae</taxon>
        <taxon>Kribbella</taxon>
    </lineage>
</organism>
<keyword evidence="2" id="KW-1185">Reference proteome</keyword>
<evidence type="ECO:0000313" key="2">
    <source>
        <dbReference type="Proteomes" id="UP001500542"/>
    </source>
</evidence>
<name>A0ABP4C6L8_9ACTN</name>
<comment type="caution">
    <text evidence="1">The sequence shown here is derived from an EMBL/GenBank/DDBJ whole genome shotgun (WGS) entry which is preliminary data.</text>
</comment>
<gene>
    <name evidence="1" type="ORF">GCM10009554_77700</name>
</gene>
<accession>A0ABP4C6L8</accession>
<reference evidence="2" key="1">
    <citation type="journal article" date="2019" name="Int. J. Syst. Evol. Microbiol.">
        <title>The Global Catalogue of Microorganisms (GCM) 10K type strain sequencing project: providing services to taxonomists for standard genome sequencing and annotation.</title>
        <authorList>
            <consortium name="The Broad Institute Genomics Platform"/>
            <consortium name="The Broad Institute Genome Sequencing Center for Infectious Disease"/>
            <person name="Wu L."/>
            <person name="Ma J."/>
        </authorList>
    </citation>
    <scope>NUCLEOTIDE SEQUENCE [LARGE SCALE GENOMIC DNA]</scope>
    <source>
        <strain evidence="2">JCM 10977</strain>
    </source>
</reference>
<protein>
    <submittedName>
        <fullName evidence="1">Uncharacterized protein</fullName>
    </submittedName>
</protein>
<dbReference type="Proteomes" id="UP001500542">
    <property type="component" value="Unassembled WGS sequence"/>
</dbReference>
<sequence length="264" mass="29532">MSAGFKRLVPERTIDSLFAAEVVLHLQDALIWSPSQFAGSWDHQIATGSRFAIFEAKAVISDARRDPSQPWVLPVRKMQLQQFAFLRGLNVLYLLPAKPPWPESPWWRADCQLGDCLGEPHCLFCRNSSVWQDRKWSGTKSHIATAPVHVRLQPWFCHWCWVVPARELARIPAIDVRQGQHYGKHDEPTIAADDSSLSAIPNAVRLCHWLAAADVTQGLDSPIGLMTLSEQLSEVGLVSREQLSLLEESVAEADETPPIVAAFN</sequence>